<evidence type="ECO:0000313" key="6">
    <source>
        <dbReference type="Proteomes" id="UP000464751"/>
    </source>
</evidence>
<keyword evidence="2" id="KW-0813">Transport</keyword>
<feature type="chain" id="PRO_5026830909" evidence="4">
    <location>
        <begin position="25"/>
        <end position="325"/>
    </location>
</feature>
<reference evidence="5 6" key="1">
    <citation type="submission" date="2020-02" db="EMBL/GenBank/DDBJ databases">
        <authorList>
            <person name="Li G."/>
        </authorList>
    </citation>
    <scope>NUCLEOTIDE SEQUENCE [LARGE SCALE GENOMIC DNA]</scope>
    <source>
        <strain evidence="5 6">DSM 102029</strain>
    </source>
</reference>
<dbReference type="AlphaFoldDB" id="A0A6P1YNJ6"/>
<dbReference type="EMBL" id="CP048630">
    <property type="protein sequence ID" value="QIB34632.1"/>
    <property type="molecule type" value="Genomic_DNA"/>
</dbReference>
<dbReference type="KEGG" id="apra:G3A50_13605"/>
<evidence type="ECO:0000256" key="2">
    <source>
        <dbReference type="ARBA" id="ARBA00022448"/>
    </source>
</evidence>
<dbReference type="NCBIfam" id="NF037995">
    <property type="entry name" value="TRAP_S1"/>
    <property type="match status" value="1"/>
</dbReference>
<dbReference type="CDD" id="cd13603">
    <property type="entry name" value="PBP2_TRAP_Siap_TeaA_like"/>
    <property type="match status" value="1"/>
</dbReference>
<dbReference type="RefSeq" id="WP_163075775.1">
    <property type="nucleotide sequence ID" value="NZ_CP048630.1"/>
</dbReference>
<keyword evidence="6" id="KW-1185">Reference proteome</keyword>
<comment type="similarity">
    <text evidence="1">Belongs to the bacterial solute-binding protein 7 family.</text>
</comment>
<evidence type="ECO:0000256" key="1">
    <source>
        <dbReference type="ARBA" id="ARBA00009023"/>
    </source>
</evidence>
<evidence type="ECO:0000256" key="3">
    <source>
        <dbReference type="ARBA" id="ARBA00022729"/>
    </source>
</evidence>
<evidence type="ECO:0000256" key="4">
    <source>
        <dbReference type="SAM" id="SignalP"/>
    </source>
</evidence>
<organism evidence="5 6">
    <name type="scientific">Ancylobacter pratisalsi</name>
    <dbReference type="NCBI Taxonomy" id="1745854"/>
    <lineage>
        <taxon>Bacteria</taxon>
        <taxon>Pseudomonadati</taxon>
        <taxon>Pseudomonadota</taxon>
        <taxon>Alphaproteobacteria</taxon>
        <taxon>Hyphomicrobiales</taxon>
        <taxon>Xanthobacteraceae</taxon>
        <taxon>Ancylobacter</taxon>
    </lineage>
</organism>
<accession>A0A6P1YNJ6</accession>
<dbReference type="PIRSF" id="PIRSF006470">
    <property type="entry name" value="DctB"/>
    <property type="match status" value="1"/>
</dbReference>
<name>A0A6P1YNJ6_9HYPH</name>
<dbReference type="Gene3D" id="3.40.190.170">
    <property type="entry name" value="Bacterial extracellular solute-binding protein, family 7"/>
    <property type="match status" value="1"/>
</dbReference>
<dbReference type="NCBIfam" id="TIGR00787">
    <property type="entry name" value="dctP"/>
    <property type="match status" value="1"/>
</dbReference>
<dbReference type="InterPro" id="IPR038404">
    <property type="entry name" value="TRAP_DctP_sf"/>
</dbReference>
<dbReference type="InterPro" id="IPR018389">
    <property type="entry name" value="DctP_fam"/>
</dbReference>
<dbReference type="Pfam" id="PF03480">
    <property type="entry name" value="DctP"/>
    <property type="match status" value="1"/>
</dbReference>
<feature type="signal peptide" evidence="4">
    <location>
        <begin position="1"/>
        <end position="24"/>
    </location>
</feature>
<sequence>MTFLTSKFLAPVAVTCLLALPAHAGTVNFTLGTENNSTDFSVQAMHHWKELMAKRSNGELQMTIVDGGALGSGVEVLQQLSNDEIQASISGPTLVHSMAKPYQCMEAEFVYDDADHGYRVWTGKLGKELSDYMTKNYAITITGVGYRGAREVTANRPIREPADMKGLKIRVTNPLRAKVFQAFGALPGPLPYSELYGALRQGVFDAQENPISAIHAQKFYEVQKTVDLTDHVQSYYILTTNTEFLDGLSEDQRKILNDTAAETMMWLNALVQKQEGELLDEIKKSGVEIVKSDVPAFKKIAEPIVQEFAATNCRPGILDDIAAAK</sequence>
<keyword evidence="3 4" id="KW-0732">Signal</keyword>
<evidence type="ECO:0000313" key="5">
    <source>
        <dbReference type="EMBL" id="QIB34632.1"/>
    </source>
</evidence>
<dbReference type="Proteomes" id="UP000464751">
    <property type="component" value="Chromosome"/>
</dbReference>
<dbReference type="PANTHER" id="PTHR33376:SF7">
    <property type="entry name" value="C4-DICARBOXYLATE-BINDING PROTEIN DCTB"/>
    <property type="match status" value="1"/>
</dbReference>
<dbReference type="GO" id="GO:0055085">
    <property type="term" value="P:transmembrane transport"/>
    <property type="evidence" value="ECO:0007669"/>
    <property type="project" value="InterPro"/>
</dbReference>
<dbReference type="InterPro" id="IPR004682">
    <property type="entry name" value="TRAP_DctP"/>
</dbReference>
<proteinExistence type="inferred from homology"/>
<protein>
    <submittedName>
        <fullName evidence="5">TRAP transporter substrate-binding protein</fullName>
    </submittedName>
</protein>
<gene>
    <name evidence="5" type="ORF">G3A50_13605</name>
</gene>
<dbReference type="PANTHER" id="PTHR33376">
    <property type="match status" value="1"/>
</dbReference>
<dbReference type="GO" id="GO:0030288">
    <property type="term" value="C:outer membrane-bounded periplasmic space"/>
    <property type="evidence" value="ECO:0007669"/>
    <property type="project" value="InterPro"/>
</dbReference>